<dbReference type="OrthoDB" id="9801441at2"/>
<dbReference type="STRING" id="33036.HMPREF3200_01768"/>
<dbReference type="CDD" id="cd03221">
    <property type="entry name" value="ABCF_EF-3"/>
    <property type="match status" value="2"/>
</dbReference>
<organism evidence="4 5">
    <name type="scientific">Anaerococcus tetradius</name>
    <dbReference type="NCBI Taxonomy" id="33036"/>
    <lineage>
        <taxon>Bacteria</taxon>
        <taxon>Bacillati</taxon>
        <taxon>Bacillota</taxon>
        <taxon>Tissierellia</taxon>
        <taxon>Tissierellales</taxon>
        <taxon>Peptoniphilaceae</taxon>
        <taxon>Anaerococcus</taxon>
    </lineage>
</organism>
<dbReference type="PANTHER" id="PTHR42855">
    <property type="entry name" value="ABC TRANSPORTER ATP-BINDING SUBUNIT"/>
    <property type="match status" value="1"/>
</dbReference>
<feature type="domain" description="ABC transporter" evidence="3">
    <location>
        <begin position="272"/>
        <end position="478"/>
    </location>
</feature>
<proteinExistence type="predicted"/>
<dbReference type="PANTHER" id="PTHR42855:SF2">
    <property type="entry name" value="DRUG RESISTANCE ABC TRANSPORTER,ATP-BINDING PROTEIN"/>
    <property type="match status" value="1"/>
</dbReference>
<gene>
    <name evidence="4" type="ORF">HMPREF3200_01768</name>
</gene>
<sequence length="520" mass="60653">MMYIDKLKKEVGTRELFFIEKLSINEDEKIGLIGNNGVGKTTLFRILLGIDTEYSGYVDVKMKISSLLNNEKNDLKVQKSYSPGEYQRLRIDEVLLKEESFLLIDEPTSHLDIDQKEKLVKELKNRNKGFIIISHDRDFINQTCNKIFELSNKSLEVYNGNYTFYLEERIKRQKFLQREYFNYISEKNRLLSVASDIKKQSSRVKTTPKRMGNSEARLHKMGGQENKKKLDKQVKAIESRINQLEVKERPKEEKAIELSMPENRKIHSKILIRSEKLNKRFGDKVIFNNAKLEIENNRKIALLGINGSGKTTLINMIINKEVWVHPNLKIGYYSQLGERLNPLNSILENVLETSIYDQSITRIILARLGFKRNDVFKDINILSDGERAKVKLAKLITSDFNFIIMDEPTNFLDIRAIEALEGLLKYYDRPILFVTHDISFINNLADELVMIENKKLNRFIGNLSQYRESKARSSKKTSSKDFLIDFRLTAISNRLAMEIPKSEREDLEEEYKNLLSQKNK</sequence>
<dbReference type="AlphaFoldDB" id="A0A133KAP1"/>
<dbReference type="SMART" id="SM00382">
    <property type="entry name" value="AAA"/>
    <property type="match status" value="2"/>
</dbReference>
<evidence type="ECO:0000256" key="1">
    <source>
        <dbReference type="ARBA" id="ARBA00022741"/>
    </source>
</evidence>
<dbReference type="InterPro" id="IPR003593">
    <property type="entry name" value="AAA+_ATPase"/>
</dbReference>
<accession>A0A133KAP1</accession>
<keyword evidence="2 4" id="KW-0067">ATP-binding</keyword>
<dbReference type="NCBIfam" id="NF000355">
    <property type="entry name" value="ribo_prot_ABC_F"/>
    <property type="match status" value="1"/>
</dbReference>
<keyword evidence="1" id="KW-0547">Nucleotide-binding</keyword>
<dbReference type="GO" id="GO:0016887">
    <property type="term" value="F:ATP hydrolysis activity"/>
    <property type="evidence" value="ECO:0007669"/>
    <property type="project" value="InterPro"/>
</dbReference>
<reference evidence="5" key="1">
    <citation type="submission" date="2016-01" db="EMBL/GenBank/DDBJ databases">
        <authorList>
            <person name="Mitreva M."/>
            <person name="Pepin K.H."/>
            <person name="Mihindukulasuriya K.A."/>
            <person name="Fulton R."/>
            <person name="Fronick C."/>
            <person name="O'Laughlin M."/>
            <person name="Miner T."/>
            <person name="Herter B."/>
            <person name="Rosa B.A."/>
            <person name="Cordes M."/>
            <person name="Tomlinson C."/>
            <person name="Wollam A."/>
            <person name="Palsikar V.B."/>
            <person name="Mardis E.R."/>
            <person name="Wilson R.K."/>
        </authorList>
    </citation>
    <scope>NUCLEOTIDE SEQUENCE [LARGE SCALE GENOMIC DNA]</scope>
    <source>
        <strain evidence="5">MJR8151</strain>
    </source>
</reference>
<dbReference type="RefSeq" id="WP_060929872.1">
    <property type="nucleotide sequence ID" value="NZ_KQ955292.1"/>
</dbReference>
<dbReference type="Proteomes" id="UP000070383">
    <property type="component" value="Unassembled WGS sequence"/>
</dbReference>
<evidence type="ECO:0000256" key="2">
    <source>
        <dbReference type="ARBA" id="ARBA00022840"/>
    </source>
</evidence>
<evidence type="ECO:0000313" key="5">
    <source>
        <dbReference type="Proteomes" id="UP000070383"/>
    </source>
</evidence>
<dbReference type="EMBL" id="LRPM01000077">
    <property type="protein sequence ID" value="KWZ76569.1"/>
    <property type="molecule type" value="Genomic_DNA"/>
</dbReference>
<dbReference type="PATRIC" id="fig|33036.3.peg.1755"/>
<dbReference type="InterPro" id="IPR003439">
    <property type="entry name" value="ABC_transporter-like_ATP-bd"/>
</dbReference>
<dbReference type="InterPro" id="IPR027417">
    <property type="entry name" value="P-loop_NTPase"/>
</dbReference>
<comment type="caution">
    <text evidence="4">The sequence shown here is derived from an EMBL/GenBank/DDBJ whole genome shotgun (WGS) entry which is preliminary data.</text>
</comment>
<dbReference type="PROSITE" id="PS50893">
    <property type="entry name" value="ABC_TRANSPORTER_2"/>
    <property type="match status" value="2"/>
</dbReference>
<evidence type="ECO:0000259" key="3">
    <source>
        <dbReference type="PROSITE" id="PS50893"/>
    </source>
</evidence>
<feature type="domain" description="ABC transporter" evidence="3">
    <location>
        <begin position="2"/>
        <end position="177"/>
    </location>
</feature>
<protein>
    <submittedName>
        <fullName evidence="4">ABC transporter, ATP-binding protein</fullName>
    </submittedName>
</protein>
<dbReference type="Gene3D" id="3.40.50.300">
    <property type="entry name" value="P-loop containing nucleotide triphosphate hydrolases"/>
    <property type="match status" value="3"/>
</dbReference>
<dbReference type="GO" id="GO:0005524">
    <property type="term" value="F:ATP binding"/>
    <property type="evidence" value="ECO:0007669"/>
    <property type="project" value="UniProtKB-KW"/>
</dbReference>
<dbReference type="SUPFAM" id="SSF52540">
    <property type="entry name" value="P-loop containing nucleoside triphosphate hydrolases"/>
    <property type="match status" value="2"/>
</dbReference>
<dbReference type="InterPro" id="IPR051309">
    <property type="entry name" value="ABCF_ATPase"/>
</dbReference>
<name>A0A133KAP1_9FIRM</name>
<keyword evidence="5" id="KW-1185">Reference proteome</keyword>
<dbReference type="Pfam" id="PF00005">
    <property type="entry name" value="ABC_tran"/>
    <property type="match status" value="2"/>
</dbReference>
<evidence type="ECO:0000313" key="4">
    <source>
        <dbReference type="EMBL" id="KWZ76569.1"/>
    </source>
</evidence>